<dbReference type="RefSeq" id="WP_091540503.1">
    <property type="nucleotide sequence ID" value="NZ_FONY01000005.1"/>
</dbReference>
<comment type="similarity">
    <text evidence="1">Belongs to the peptidase C1 family.</text>
</comment>
<organism evidence="4 5">
    <name type="scientific">Thermoflexibacter ruber</name>
    <dbReference type="NCBI Taxonomy" id="1003"/>
    <lineage>
        <taxon>Bacteria</taxon>
        <taxon>Pseudomonadati</taxon>
        <taxon>Bacteroidota</taxon>
        <taxon>Cytophagia</taxon>
        <taxon>Cytophagales</taxon>
        <taxon>Thermoflexibacteraceae</taxon>
        <taxon>Thermoflexibacter</taxon>
    </lineage>
</organism>
<evidence type="ECO:0000313" key="5">
    <source>
        <dbReference type="Proteomes" id="UP000199513"/>
    </source>
</evidence>
<evidence type="ECO:0000259" key="3">
    <source>
        <dbReference type="SMART" id="SM00645"/>
    </source>
</evidence>
<dbReference type="PROSITE" id="PS51257">
    <property type="entry name" value="PROKAR_LIPOPROTEIN"/>
    <property type="match status" value="1"/>
</dbReference>
<dbReference type="Gene3D" id="3.90.70.10">
    <property type="entry name" value="Cysteine proteinases"/>
    <property type="match status" value="1"/>
</dbReference>
<keyword evidence="5" id="KW-1185">Reference proteome</keyword>
<dbReference type="Proteomes" id="UP000199513">
    <property type="component" value="Unassembled WGS sequence"/>
</dbReference>
<name>A0A1I2CM13_9BACT</name>
<evidence type="ECO:0000313" key="4">
    <source>
        <dbReference type="EMBL" id="SFE69459.1"/>
    </source>
</evidence>
<accession>A0A1I2CM13</accession>
<dbReference type="STRING" id="1003.SAMN04488541_100573"/>
<dbReference type="AlphaFoldDB" id="A0A1I2CM13"/>
<gene>
    <name evidence="4" type="ORF">SAMN04488541_100573</name>
</gene>
<sequence length="494" mass="54568">MKSLQKYLLVIFCIFSLFSCGGNSSQSESTDTNTEVQKASFAQGCNLDKAEFDKAEVFEPLASSLPENQQSGRVSLLQYAPKRMSQGRQGSCTAWASAYAAATILHAAASGEDPNKIAFSPSFVYNQITRGNCTGTHIGQTLDKLSKEGTLTLAEFPYTDRSCSTTPDRQQMQRAVNYKLRGYNRLTLKHDDYKVDINAIKQNIAQGAPVVVGMAVGGTFYDVVGTDTWIPTQRDRAALKRSLDGSIVDDGGSDSFGGHAMCIVGYDDNYQGGAFQIMNSWGENWGDKGVFWMKYADFEYFTNAFYGEAYGMYPLPKKNKEFDFECAIGLLENQTQTYFPFKSKGGNVFETTKVIPQSTKFKIAVKNGVECYTYVFGQETNGTSYVLFPYTEKHSAFMGIVGARLFPKDYSLQLDNVGTKDVMAVIFTKEKIDYQALNQKISQSKASTYQAKIADALGNTAVQNVRFNGGDKIYFSAKSEGKNAVAVVFEINKK</sequence>
<dbReference type="InterPro" id="IPR038765">
    <property type="entry name" value="Papain-like_cys_pep_sf"/>
</dbReference>
<dbReference type="PANTHER" id="PTHR12411">
    <property type="entry name" value="CYSTEINE PROTEASE FAMILY C1-RELATED"/>
    <property type="match status" value="1"/>
</dbReference>
<dbReference type="Pfam" id="PF00112">
    <property type="entry name" value="Peptidase_C1"/>
    <property type="match status" value="1"/>
</dbReference>
<dbReference type="InterPro" id="IPR025660">
    <property type="entry name" value="Pept_his_AS"/>
</dbReference>
<dbReference type="PROSITE" id="PS00639">
    <property type="entry name" value="THIOL_PROTEASE_HIS"/>
    <property type="match status" value="1"/>
</dbReference>
<dbReference type="SUPFAM" id="SSF54001">
    <property type="entry name" value="Cysteine proteinases"/>
    <property type="match status" value="1"/>
</dbReference>
<dbReference type="InterPro" id="IPR000668">
    <property type="entry name" value="Peptidase_C1A_C"/>
</dbReference>
<dbReference type="GO" id="GO:0006508">
    <property type="term" value="P:proteolysis"/>
    <property type="evidence" value="ECO:0007669"/>
    <property type="project" value="UniProtKB-KW"/>
</dbReference>
<keyword evidence="4" id="KW-0645">Protease</keyword>
<feature type="domain" description="Peptidase C1A papain C-terminal" evidence="3">
    <location>
        <begin position="80"/>
        <end position="308"/>
    </location>
</feature>
<dbReference type="CDD" id="cd02619">
    <property type="entry name" value="Peptidase_C1"/>
    <property type="match status" value="1"/>
</dbReference>
<dbReference type="GO" id="GO:0008234">
    <property type="term" value="F:cysteine-type peptidase activity"/>
    <property type="evidence" value="ECO:0007669"/>
    <property type="project" value="InterPro"/>
</dbReference>
<keyword evidence="2" id="KW-0732">Signal</keyword>
<proteinExistence type="inferred from homology"/>
<reference evidence="5" key="1">
    <citation type="submission" date="2016-10" db="EMBL/GenBank/DDBJ databases">
        <authorList>
            <person name="Varghese N."/>
            <person name="Submissions S."/>
        </authorList>
    </citation>
    <scope>NUCLEOTIDE SEQUENCE [LARGE SCALE GENOMIC DNA]</scope>
    <source>
        <strain>GEY</strain>
        <strain evidence="5">DSM 9560</strain>
    </source>
</reference>
<feature type="chain" id="PRO_5011532238" evidence="2">
    <location>
        <begin position="22"/>
        <end position="494"/>
    </location>
</feature>
<evidence type="ECO:0000256" key="2">
    <source>
        <dbReference type="SAM" id="SignalP"/>
    </source>
</evidence>
<dbReference type="OrthoDB" id="3648721at2"/>
<dbReference type="SMART" id="SM00645">
    <property type="entry name" value="Pept_C1"/>
    <property type="match status" value="1"/>
</dbReference>
<feature type="signal peptide" evidence="2">
    <location>
        <begin position="1"/>
        <end position="21"/>
    </location>
</feature>
<dbReference type="InterPro" id="IPR013128">
    <property type="entry name" value="Peptidase_C1A"/>
</dbReference>
<dbReference type="EMBL" id="FONY01000005">
    <property type="protein sequence ID" value="SFE69459.1"/>
    <property type="molecule type" value="Genomic_DNA"/>
</dbReference>
<keyword evidence="4" id="KW-0378">Hydrolase</keyword>
<protein>
    <submittedName>
        <fullName evidence="4">Papain family cysteine protease</fullName>
    </submittedName>
</protein>
<evidence type="ECO:0000256" key="1">
    <source>
        <dbReference type="ARBA" id="ARBA00008455"/>
    </source>
</evidence>